<accession>A0A4R3YW58</accession>
<keyword evidence="1" id="KW-0472">Membrane</keyword>
<feature type="transmembrane region" description="Helical" evidence="1">
    <location>
        <begin position="6"/>
        <end position="24"/>
    </location>
</feature>
<comment type="caution">
    <text evidence="2">The sequence shown here is derived from an EMBL/GenBank/DDBJ whole genome shotgun (WGS) entry which is preliminary data.</text>
</comment>
<feature type="transmembrane region" description="Helical" evidence="1">
    <location>
        <begin position="70"/>
        <end position="93"/>
    </location>
</feature>
<dbReference type="EMBL" id="SMCR01000004">
    <property type="protein sequence ID" value="TCV96726.1"/>
    <property type="molecule type" value="Genomic_DNA"/>
</dbReference>
<keyword evidence="1" id="KW-1133">Transmembrane helix</keyword>
<organism evidence="2 3">
    <name type="scientific">Biostraticola tofi</name>
    <dbReference type="NCBI Taxonomy" id="466109"/>
    <lineage>
        <taxon>Bacteria</taxon>
        <taxon>Pseudomonadati</taxon>
        <taxon>Pseudomonadota</taxon>
        <taxon>Gammaproteobacteria</taxon>
        <taxon>Enterobacterales</taxon>
        <taxon>Bruguierivoracaceae</taxon>
        <taxon>Biostraticola</taxon>
    </lineage>
</organism>
<sequence>MISAFYINHTLYLVAFLSISWILSDVKEKIDSRAAVFFKGYTVYIIVSYLLCLSNILLTENLSRKFLDEFYCMGLVLLMAIAFAFTLGIRHFIYQRDDRWARI</sequence>
<dbReference type="Proteomes" id="UP000295719">
    <property type="component" value="Unassembled WGS sequence"/>
</dbReference>
<keyword evidence="1" id="KW-0812">Transmembrane</keyword>
<evidence type="ECO:0000256" key="1">
    <source>
        <dbReference type="SAM" id="Phobius"/>
    </source>
</evidence>
<evidence type="ECO:0000313" key="3">
    <source>
        <dbReference type="Proteomes" id="UP000295719"/>
    </source>
</evidence>
<feature type="transmembrane region" description="Helical" evidence="1">
    <location>
        <begin position="36"/>
        <end position="58"/>
    </location>
</feature>
<evidence type="ECO:0000313" key="2">
    <source>
        <dbReference type="EMBL" id="TCV96726.1"/>
    </source>
</evidence>
<dbReference type="AlphaFoldDB" id="A0A4R3YW58"/>
<reference evidence="2 3" key="1">
    <citation type="submission" date="2019-03" db="EMBL/GenBank/DDBJ databases">
        <title>Genomic Encyclopedia of Type Strains, Phase IV (KMG-IV): sequencing the most valuable type-strain genomes for metagenomic binning, comparative biology and taxonomic classification.</title>
        <authorList>
            <person name="Goeker M."/>
        </authorList>
    </citation>
    <scope>NUCLEOTIDE SEQUENCE [LARGE SCALE GENOMIC DNA]</scope>
    <source>
        <strain evidence="2 3">DSM 19580</strain>
    </source>
</reference>
<proteinExistence type="predicted"/>
<name>A0A4R3YW58_9GAMM</name>
<gene>
    <name evidence="2" type="ORF">EDC52_104166</name>
</gene>
<keyword evidence="3" id="KW-1185">Reference proteome</keyword>
<protein>
    <submittedName>
        <fullName evidence="2">Uncharacterized protein</fullName>
    </submittedName>
</protein>